<dbReference type="GO" id="GO:0046872">
    <property type="term" value="F:metal ion binding"/>
    <property type="evidence" value="ECO:0007669"/>
    <property type="project" value="UniProtKB-KW"/>
</dbReference>
<keyword evidence="7 18" id="KW-0028">Amino-acid biosynthesis</keyword>
<evidence type="ECO:0000256" key="13">
    <source>
        <dbReference type="ARBA" id="ARBA00023053"/>
    </source>
</evidence>
<proteinExistence type="inferred from homology"/>
<feature type="binding site" evidence="17">
    <location>
        <begin position="10"/>
        <end position="17"/>
    </location>
    <ligand>
        <name>NADP(+)</name>
        <dbReference type="ChEBI" id="CHEBI:58349"/>
    </ligand>
</feature>
<feature type="binding site" evidence="17">
    <location>
        <position position="107"/>
    </location>
    <ligand>
        <name>NADPH</name>
        <dbReference type="ChEBI" id="CHEBI:57783"/>
    </ligand>
</feature>
<dbReference type="InterPro" id="IPR019811">
    <property type="entry name" value="HDH_CS"/>
</dbReference>
<keyword evidence="12" id="KW-0520">NAD</keyword>
<dbReference type="SUPFAM" id="SSF55347">
    <property type="entry name" value="Glyceraldehyde-3-phosphate dehydrogenase-like, C-terminal domain"/>
    <property type="match status" value="1"/>
</dbReference>
<evidence type="ECO:0000256" key="9">
    <source>
        <dbReference type="ARBA" id="ARBA00022723"/>
    </source>
</evidence>
<keyword evidence="13" id="KW-0915">Sodium</keyword>
<comment type="pathway">
    <text evidence="2 18">Amino-acid biosynthesis; L-threonine biosynthesis; L-threonine from L-aspartate: step 3/5.</text>
</comment>
<comment type="catalytic activity">
    <reaction evidence="15">
        <text>L-homoserine + NADP(+) = L-aspartate 4-semialdehyde + NADPH + H(+)</text>
        <dbReference type="Rhea" id="RHEA:15761"/>
        <dbReference type="ChEBI" id="CHEBI:15378"/>
        <dbReference type="ChEBI" id="CHEBI:57476"/>
        <dbReference type="ChEBI" id="CHEBI:57783"/>
        <dbReference type="ChEBI" id="CHEBI:58349"/>
        <dbReference type="ChEBI" id="CHEBI:537519"/>
        <dbReference type="EC" id="1.1.1.3"/>
    </reaction>
    <physiologicalReaction direction="right-to-left" evidence="15">
        <dbReference type="Rhea" id="RHEA:15763"/>
    </physiologicalReaction>
</comment>
<dbReference type="SUPFAM" id="SSF55021">
    <property type="entry name" value="ACT-like"/>
    <property type="match status" value="1"/>
</dbReference>
<evidence type="ECO:0000256" key="12">
    <source>
        <dbReference type="ARBA" id="ARBA00023027"/>
    </source>
</evidence>
<dbReference type="Pfam" id="PF03447">
    <property type="entry name" value="NAD_binding_3"/>
    <property type="match status" value="1"/>
</dbReference>
<evidence type="ECO:0000313" key="21">
    <source>
        <dbReference type="EMBL" id="MBB6450204.1"/>
    </source>
</evidence>
<dbReference type="CDD" id="cd04881">
    <property type="entry name" value="ACT_HSDH-Hom"/>
    <property type="match status" value="1"/>
</dbReference>
<dbReference type="FunFam" id="3.30.360.10:FF:000005">
    <property type="entry name" value="Homoserine dehydrogenase"/>
    <property type="match status" value="1"/>
</dbReference>
<evidence type="ECO:0000256" key="1">
    <source>
        <dbReference type="ARBA" id="ARBA00001920"/>
    </source>
</evidence>
<keyword evidence="10 17" id="KW-0521">NADP</keyword>
<evidence type="ECO:0000256" key="4">
    <source>
        <dbReference type="ARBA" id="ARBA00006753"/>
    </source>
</evidence>
<evidence type="ECO:0000256" key="7">
    <source>
        <dbReference type="ARBA" id="ARBA00022605"/>
    </source>
</evidence>
<dbReference type="Pfam" id="PF00742">
    <property type="entry name" value="Homoserine_dh"/>
    <property type="match status" value="1"/>
</dbReference>
<dbReference type="GO" id="GO:0050661">
    <property type="term" value="F:NADP binding"/>
    <property type="evidence" value="ECO:0007669"/>
    <property type="project" value="InterPro"/>
</dbReference>
<dbReference type="Gene3D" id="3.30.360.10">
    <property type="entry name" value="Dihydrodipicolinate Reductase, domain 2"/>
    <property type="match status" value="1"/>
</dbReference>
<evidence type="ECO:0000256" key="2">
    <source>
        <dbReference type="ARBA" id="ARBA00005056"/>
    </source>
</evidence>
<dbReference type="FunFam" id="3.40.50.720:FF:000062">
    <property type="entry name" value="Homoserine dehydrogenase"/>
    <property type="match status" value="1"/>
</dbReference>
<comment type="similarity">
    <text evidence="4 19">Belongs to the homoserine dehydrogenase family.</text>
</comment>
<dbReference type="PANTHER" id="PTHR43331">
    <property type="entry name" value="HOMOSERINE DEHYDROGENASE"/>
    <property type="match status" value="1"/>
</dbReference>
<evidence type="ECO:0000256" key="17">
    <source>
        <dbReference type="PIRSR" id="PIRSR000098-2"/>
    </source>
</evidence>
<evidence type="ECO:0000256" key="15">
    <source>
        <dbReference type="ARBA" id="ARBA00048841"/>
    </source>
</evidence>
<dbReference type="PROSITE" id="PS01042">
    <property type="entry name" value="HOMOSER_DHGENASE"/>
    <property type="match status" value="1"/>
</dbReference>
<sequence length="445" mass="48470">MSNKISIGILGLGTVGSGIIHILENHKKELIAKTGVADVEIRKVLVRDLEKNRDGNLDSDMLTLNAEDVLEDPEIDLVIEVMGGIDEAKQHMEKALKNKKHIVTANKDLIALHGDELLEIAAANHCELLYEASVAGGIPILRSLTEGLASDRITKMMGIVNGTTNYMLSKMTREGLNYEEALQQAQDQGFAESDPTADVEGLDAARKMVILARLGFSASVQLDDVYLRGMSTVTAEDIAFGQQLGYTLKLIGLASRSDEGVEVSVEPVFIPEEHPLSAVHDEYNAVYVYGEAVGETMFYGPGAGALPTATAVVSDVVSVIRQVRLGTGKAQVAPTINEETVLKEPEDIYAKYYVRAHVHDVAGAFKRLTSVFTSNNVSFEKLIQQPLDSQDLAEVVMVTHETNRAIFEKIMDDMAGLDVVKAIKSRYRVEGGESDVPEQRDLAFV</sequence>
<evidence type="ECO:0000256" key="3">
    <source>
        <dbReference type="ARBA" id="ARBA00005062"/>
    </source>
</evidence>
<evidence type="ECO:0000256" key="16">
    <source>
        <dbReference type="PIRSR" id="PIRSR000098-1"/>
    </source>
</evidence>
<dbReference type="UniPathway" id="UPA00051">
    <property type="reaction ID" value="UER00465"/>
</dbReference>
<evidence type="ECO:0000256" key="10">
    <source>
        <dbReference type="ARBA" id="ARBA00022857"/>
    </source>
</evidence>
<evidence type="ECO:0000256" key="6">
    <source>
        <dbReference type="ARBA" id="ARBA00013376"/>
    </source>
</evidence>
<dbReference type="Pfam" id="PF01842">
    <property type="entry name" value="ACT"/>
    <property type="match status" value="1"/>
</dbReference>
<dbReference type="EMBL" id="JACHHJ010000003">
    <property type="protein sequence ID" value="MBB6450204.1"/>
    <property type="molecule type" value="Genomic_DNA"/>
</dbReference>
<dbReference type="NCBIfam" id="NF004976">
    <property type="entry name" value="PRK06349.1"/>
    <property type="match status" value="1"/>
</dbReference>
<evidence type="ECO:0000256" key="18">
    <source>
        <dbReference type="RuleBase" id="RU000579"/>
    </source>
</evidence>
<comment type="pathway">
    <text evidence="3 18">Amino-acid biosynthesis; L-methionine biosynthesis via de novo pathway; L-homoserine from L-aspartate: step 3/3.</text>
</comment>
<dbReference type="Gene3D" id="3.40.50.720">
    <property type="entry name" value="NAD(P)-binding Rossmann-like Domain"/>
    <property type="match status" value="1"/>
</dbReference>
<dbReference type="InterPro" id="IPR036291">
    <property type="entry name" value="NAD(P)-bd_dom_sf"/>
</dbReference>
<evidence type="ECO:0000256" key="11">
    <source>
        <dbReference type="ARBA" id="ARBA00023002"/>
    </source>
</evidence>
<keyword evidence="14 18" id="KW-0486">Methionine biosynthesis</keyword>
<dbReference type="RefSeq" id="WP_184404271.1">
    <property type="nucleotide sequence ID" value="NZ_JACHHJ010000003.1"/>
</dbReference>
<protein>
    <recommendedName>
        <fullName evidence="6 18">Homoserine dehydrogenase</fullName>
        <ecNumber evidence="5 18">1.1.1.3</ecNumber>
    </recommendedName>
</protein>
<comment type="caution">
    <text evidence="21">The sequence shown here is derived from an EMBL/GenBank/DDBJ whole genome shotgun (WGS) entry which is preliminary data.</text>
</comment>
<dbReference type="GO" id="GO:0009086">
    <property type="term" value="P:methionine biosynthetic process"/>
    <property type="evidence" value="ECO:0007669"/>
    <property type="project" value="UniProtKB-KW"/>
</dbReference>
<dbReference type="EC" id="1.1.1.3" evidence="5 18"/>
<feature type="active site" description="Proton donor" evidence="16">
    <location>
        <position position="207"/>
    </location>
</feature>
<evidence type="ECO:0000256" key="5">
    <source>
        <dbReference type="ARBA" id="ARBA00013213"/>
    </source>
</evidence>
<dbReference type="InterPro" id="IPR016204">
    <property type="entry name" value="HDH"/>
</dbReference>
<keyword evidence="9" id="KW-0479">Metal-binding</keyword>
<dbReference type="InterPro" id="IPR001342">
    <property type="entry name" value="HDH_cat"/>
</dbReference>
<evidence type="ECO:0000313" key="22">
    <source>
        <dbReference type="Proteomes" id="UP000568839"/>
    </source>
</evidence>
<reference evidence="21 22" key="1">
    <citation type="submission" date="2020-08" db="EMBL/GenBank/DDBJ databases">
        <title>Genomic Encyclopedia of Type Strains, Phase IV (KMG-IV): sequencing the most valuable type-strain genomes for metagenomic binning, comparative biology and taxonomic classification.</title>
        <authorList>
            <person name="Goeker M."/>
        </authorList>
    </citation>
    <scope>NUCLEOTIDE SEQUENCE [LARGE SCALE GENOMIC DNA]</scope>
    <source>
        <strain evidence="21 22">DSM 21769</strain>
    </source>
</reference>
<dbReference type="PANTHER" id="PTHR43331:SF1">
    <property type="entry name" value="HOMOSERINE DEHYDROGENASE"/>
    <property type="match status" value="1"/>
</dbReference>
<dbReference type="SUPFAM" id="SSF51735">
    <property type="entry name" value="NAD(P)-binding Rossmann-fold domains"/>
    <property type="match status" value="1"/>
</dbReference>
<dbReference type="PROSITE" id="PS51671">
    <property type="entry name" value="ACT"/>
    <property type="match status" value="1"/>
</dbReference>
<keyword evidence="11 18" id="KW-0560">Oxidoreductase</keyword>
<dbReference type="InterPro" id="IPR002912">
    <property type="entry name" value="ACT_dom"/>
</dbReference>
<accession>A0A841PQW4</accession>
<dbReference type="Proteomes" id="UP000568839">
    <property type="component" value="Unassembled WGS sequence"/>
</dbReference>
<feature type="binding site" evidence="17">
    <location>
        <position position="192"/>
    </location>
    <ligand>
        <name>L-homoserine</name>
        <dbReference type="ChEBI" id="CHEBI:57476"/>
    </ligand>
</feature>
<dbReference type="InterPro" id="IPR005106">
    <property type="entry name" value="Asp/hSer_DH_NAD-bd"/>
</dbReference>
<dbReference type="GO" id="GO:0009088">
    <property type="term" value="P:threonine biosynthetic process"/>
    <property type="evidence" value="ECO:0007669"/>
    <property type="project" value="UniProtKB-UniPathway"/>
</dbReference>
<dbReference type="InterPro" id="IPR045865">
    <property type="entry name" value="ACT-like_dom_sf"/>
</dbReference>
<evidence type="ECO:0000256" key="8">
    <source>
        <dbReference type="ARBA" id="ARBA00022697"/>
    </source>
</evidence>
<dbReference type="Gene3D" id="3.30.70.260">
    <property type="match status" value="1"/>
</dbReference>
<feature type="domain" description="ACT" evidence="20">
    <location>
        <begin position="353"/>
        <end position="428"/>
    </location>
</feature>
<gene>
    <name evidence="21" type="ORF">HNR44_002187</name>
</gene>
<dbReference type="GO" id="GO:0004412">
    <property type="term" value="F:homoserine dehydrogenase activity"/>
    <property type="evidence" value="ECO:0007669"/>
    <property type="project" value="UniProtKB-EC"/>
</dbReference>
<evidence type="ECO:0000256" key="19">
    <source>
        <dbReference type="RuleBase" id="RU004171"/>
    </source>
</evidence>
<dbReference type="AlphaFoldDB" id="A0A841PQW4"/>
<evidence type="ECO:0000256" key="14">
    <source>
        <dbReference type="ARBA" id="ARBA00023167"/>
    </source>
</evidence>
<evidence type="ECO:0000259" key="20">
    <source>
        <dbReference type="PROSITE" id="PS51671"/>
    </source>
</evidence>
<organism evidence="21 22">
    <name type="scientific">Geomicrobium halophilum</name>
    <dbReference type="NCBI Taxonomy" id="549000"/>
    <lineage>
        <taxon>Bacteria</taxon>
        <taxon>Bacillati</taxon>
        <taxon>Bacillota</taxon>
        <taxon>Bacilli</taxon>
        <taxon>Bacillales</taxon>
        <taxon>Geomicrobium</taxon>
    </lineage>
</organism>
<dbReference type="PIRSF" id="PIRSF000098">
    <property type="entry name" value="Homoser_dehydrog"/>
    <property type="match status" value="1"/>
</dbReference>
<name>A0A841PQW4_9BACL</name>
<dbReference type="UniPathway" id="UPA00050">
    <property type="reaction ID" value="UER00063"/>
</dbReference>
<comment type="cofactor">
    <cofactor evidence="1">
        <name>a metal cation</name>
        <dbReference type="ChEBI" id="CHEBI:25213"/>
    </cofactor>
</comment>
<keyword evidence="22" id="KW-1185">Reference proteome</keyword>
<keyword evidence="8 18" id="KW-0791">Threonine biosynthesis</keyword>